<dbReference type="EMBL" id="NMVO01000012">
    <property type="protein sequence ID" value="OYO14289.1"/>
    <property type="molecule type" value="Genomic_DNA"/>
</dbReference>
<dbReference type="Pfam" id="PF14100">
    <property type="entry name" value="DUF6807"/>
    <property type="match status" value="1"/>
</dbReference>
<evidence type="ECO:0000313" key="3">
    <source>
        <dbReference type="EMBL" id="OYO14289.1"/>
    </source>
</evidence>
<evidence type="ECO:0000313" key="4">
    <source>
        <dbReference type="Proteomes" id="UP000215896"/>
    </source>
</evidence>
<dbReference type="OrthoDB" id="9812981at2"/>
<dbReference type="GO" id="GO:0016491">
    <property type="term" value="F:oxidoreductase activity"/>
    <property type="evidence" value="ECO:0007669"/>
    <property type="project" value="UniProtKB-KW"/>
</dbReference>
<dbReference type="PANTHER" id="PTHR43818">
    <property type="entry name" value="BCDNA.GH03377"/>
    <property type="match status" value="1"/>
</dbReference>
<evidence type="ECO:0000256" key="1">
    <source>
        <dbReference type="ARBA" id="ARBA00023002"/>
    </source>
</evidence>
<dbReference type="InterPro" id="IPR036291">
    <property type="entry name" value="NAD(P)-bd_dom_sf"/>
</dbReference>
<keyword evidence="1" id="KW-0560">Oxidoreductase</keyword>
<proteinExistence type="predicted"/>
<dbReference type="SUPFAM" id="SSF51735">
    <property type="entry name" value="NAD(P)-binding Rossmann-fold domains"/>
    <property type="match status" value="1"/>
</dbReference>
<dbReference type="SUPFAM" id="SSF55347">
    <property type="entry name" value="Glyceraldehyde-3-phosphate dehydrogenase-like, C-terminal domain"/>
    <property type="match status" value="1"/>
</dbReference>
<accession>A0A255GEL1</accession>
<dbReference type="Proteomes" id="UP000215896">
    <property type="component" value="Unassembled WGS sequence"/>
</dbReference>
<sequence>MTPAPETPCPTVIQVGVRGFGAVHLANIDRLAAAGRVRLVACVDPLVGSLGGDPGLGVPLFDSLADALEAVGVPEVVIASVPIPLHAAVAAEALRAGADLLLEKPPFARLADLEALLALQQQTGRLVQVGFQALGSHALELIDRDEFGIGAVRHVRAMGHWVRHRAYWERTPWAGRRHLDGVDVMDGVATNPLAHAVATALRIAGLRRAEDVAEVVVDAYRTTAIDTDDTTALRIVPATGAEAPTVSAALTLSGPGEGEPPPLVEVVGEHGTLTLSYILDQVTGPDGAVRGTGRTDLLENLLAARATGVPLLAPLADTGAFMRVVEALRTAPEPTRVPERFIEVVGEGAAAHPVLQDVQHWIRVAADRDGTFAEAGAPWAFTGRDTVLAEAGSGRGGPLLTVQSGAGSVPDSAPRPFLHPVRTRAGVELTARRPADHDWHLGLGFTVPDAAGTNFWGGGSYRPGAGYQWLDDHGVQRLDALLQDPEELTMLLSWLDRDGEPVLRERRTMACLPIDGDCWELRLHTELEADRPIPLGSPGSSGRAGAGYGGWFWRLPACREITVRTPDGAGERAVNGSRAPWLAWHATFLGTPGATGPATIVLAPGDEQTAADPWFVRTGDYPGIGSTVAWERPAVVEPGRRFIRSVRAVIADGELDPADAMGRLADAVPQPGSAL</sequence>
<feature type="domain" description="Gfo/Idh/MocA-like oxidoreductase N-terminal" evidence="2">
    <location>
        <begin position="16"/>
        <end position="131"/>
    </location>
</feature>
<dbReference type="Gene3D" id="3.30.360.10">
    <property type="entry name" value="Dihydrodipicolinate Reductase, domain 2"/>
    <property type="match status" value="1"/>
</dbReference>
<dbReference type="AlphaFoldDB" id="A0A255GEL1"/>
<dbReference type="GO" id="GO:0000166">
    <property type="term" value="F:nucleotide binding"/>
    <property type="evidence" value="ECO:0007669"/>
    <property type="project" value="InterPro"/>
</dbReference>
<keyword evidence="4" id="KW-1185">Reference proteome</keyword>
<evidence type="ECO:0000259" key="2">
    <source>
        <dbReference type="Pfam" id="PF01408"/>
    </source>
</evidence>
<dbReference type="RefSeq" id="WP_094405159.1">
    <property type="nucleotide sequence ID" value="NZ_NMVO01000012.1"/>
</dbReference>
<reference evidence="3 4" key="1">
    <citation type="submission" date="2017-07" db="EMBL/GenBank/DDBJ databases">
        <title>Draft whole genome sequences of clinical Proprionibacteriaceae strains.</title>
        <authorList>
            <person name="Bernier A.-M."/>
            <person name="Bernard K."/>
            <person name="Domingo M.-C."/>
        </authorList>
    </citation>
    <scope>NUCLEOTIDE SEQUENCE [LARGE SCALE GENOMIC DNA]</scope>
    <source>
        <strain evidence="3 4">NML 030167</strain>
    </source>
</reference>
<dbReference type="PANTHER" id="PTHR43818:SF11">
    <property type="entry name" value="BCDNA.GH03377"/>
    <property type="match status" value="1"/>
</dbReference>
<dbReference type="Pfam" id="PF01408">
    <property type="entry name" value="GFO_IDH_MocA"/>
    <property type="match status" value="1"/>
</dbReference>
<dbReference type="InterPro" id="IPR000683">
    <property type="entry name" value="Gfo/Idh/MocA-like_OxRdtase_N"/>
</dbReference>
<organism evidence="3 4">
    <name type="scientific">Enemella evansiae</name>
    <dbReference type="NCBI Taxonomy" id="2016499"/>
    <lineage>
        <taxon>Bacteria</taxon>
        <taxon>Bacillati</taxon>
        <taxon>Actinomycetota</taxon>
        <taxon>Actinomycetes</taxon>
        <taxon>Propionibacteriales</taxon>
        <taxon>Propionibacteriaceae</taxon>
        <taxon>Enemella</taxon>
    </lineage>
</organism>
<comment type="caution">
    <text evidence="3">The sequence shown here is derived from an EMBL/GenBank/DDBJ whole genome shotgun (WGS) entry which is preliminary data.</text>
</comment>
<name>A0A255GEL1_9ACTN</name>
<gene>
    <name evidence="3" type="ORF">CGZ94_06580</name>
</gene>
<dbReference type="Gene3D" id="3.40.50.720">
    <property type="entry name" value="NAD(P)-binding Rossmann-like Domain"/>
    <property type="match status" value="1"/>
</dbReference>
<dbReference type="InterPro" id="IPR050463">
    <property type="entry name" value="Gfo/Idh/MocA_oxidrdct_glycsds"/>
</dbReference>
<protein>
    <submittedName>
        <fullName evidence="3">Oxidoreductase</fullName>
    </submittedName>
</protein>
<dbReference type="InterPro" id="IPR029475">
    <property type="entry name" value="DUF6807"/>
</dbReference>